<accession>A0AAV4VCX4</accession>
<dbReference type="Proteomes" id="UP001054837">
    <property type="component" value="Unassembled WGS sequence"/>
</dbReference>
<sequence length="94" mass="10921">MQGRVELFPGSRTKKYPSVQRGAFSRNERGGRKYIGGAEKLFAIRLPSKDFLLSAFFSFVYGNREIRKTPFFNKHPSTTFFHSPYRCHQGVKKK</sequence>
<reference evidence="2 3" key="1">
    <citation type="submission" date="2021-06" db="EMBL/GenBank/DDBJ databases">
        <title>Caerostris darwini draft genome.</title>
        <authorList>
            <person name="Kono N."/>
            <person name="Arakawa K."/>
        </authorList>
    </citation>
    <scope>NUCLEOTIDE SEQUENCE [LARGE SCALE GENOMIC DNA]</scope>
</reference>
<keyword evidence="3" id="KW-1185">Reference proteome</keyword>
<comment type="caution">
    <text evidence="2">The sequence shown here is derived from an EMBL/GenBank/DDBJ whole genome shotgun (WGS) entry which is preliminary data.</text>
</comment>
<gene>
    <name evidence="2" type="ORF">CDAR_35811</name>
</gene>
<organism evidence="2 3">
    <name type="scientific">Caerostris darwini</name>
    <dbReference type="NCBI Taxonomy" id="1538125"/>
    <lineage>
        <taxon>Eukaryota</taxon>
        <taxon>Metazoa</taxon>
        <taxon>Ecdysozoa</taxon>
        <taxon>Arthropoda</taxon>
        <taxon>Chelicerata</taxon>
        <taxon>Arachnida</taxon>
        <taxon>Araneae</taxon>
        <taxon>Araneomorphae</taxon>
        <taxon>Entelegynae</taxon>
        <taxon>Araneoidea</taxon>
        <taxon>Araneidae</taxon>
        <taxon>Caerostris</taxon>
    </lineage>
</organism>
<dbReference type="AlphaFoldDB" id="A0AAV4VCX4"/>
<name>A0AAV4VCX4_9ARAC</name>
<dbReference type="EMBL" id="BPLQ01012768">
    <property type="protein sequence ID" value="GIY67709.1"/>
    <property type="molecule type" value="Genomic_DNA"/>
</dbReference>
<evidence type="ECO:0000313" key="2">
    <source>
        <dbReference type="EMBL" id="GIY67709.1"/>
    </source>
</evidence>
<evidence type="ECO:0000256" key="1">
    <source>
        <dbReference type="SAM" id="MobiDB-lite"/>
    </source>
</evidence>
<proteinExistence type="predicted"/>
<protein>
    <submittedName>
        <fullName evidence="2">Uncharacterized protein</fullName>
    </submittedName>
</protein>
<feature type="region of interest" description="Disordered" evidence="1">
    <location>
        <begin position="1"/>
        <end position="23"/>
    </location>
</feature>
<evidence type="ECO:0000313" key="3">
    <source>
        <dbReference type="Proteomes" id="UP001054837"/>
    </source>
</evidence>